<evidence type="ECO:0000313" key="2">
    <source>
        <dbReference type="Proteomes" id="UP000184267"/>
    </source>
</evidence>
<protein>
    <submittedName>
        <fullName evidence="1">Uncharacterized protein</fullName>
    </submittedName>
</protein>
<dbReference type="Proteomes" id="UP000184267">
    <property type="component" value="Unassembled WGS sequence"/>
</dbReference>
<organism evidence="1 2">
    <name type="scientific">Trametes pubescens</name>
    <name type="common">White-rot fungus</name>
    <dbReference type="NCBI Taxonomy" id="154538"/>
    <lineage>
        <taxon>Eukaryota</taxon>
        <taxon>Fungi</taxon>
        <taxon>Dikarya</taxon>
        <taxon>Basidiomycota</taxon>
        <taxon>Agaricomycotina</taxon>
        <taxon>Agaricomycetes</taxon>
        <taxon>Polyporales</taxon>
        <taxon>Polyporaceae</taxon>
        <taxon>Trametes</taxon>
    </lineage>
</organism>
<dbReference type="AlphaFoldDB" id="A0A1M2VNI4"/>
<keyword evidence="2" id="KW-1185">Reference proteome</keyword>
<proteinExistence type="predicted"/>
<reference evidence="1 2" key="1">
    <citation type="submission" date="2016-10" db="EMBL/GenBank/DDBJ databases">
        <title>Genome sequence of the basidiomycete white-rot fungus Trametes pubescens.</title>
        <authorList>
            <person name="Makela M.R."/>
            <person name="Granchi Z."/>
            <person name="Peng M."/>
            <person name="De Vries R.P."/>
            <person name="Grigoriev I."/>
            <person name="Riley R."/>
            <person name="Hilden K."/>
        </authorList>
    </citation>
    <scope>NUCLEOTIDE SEQUENCE [LARGE SCALE GENOMIC DNA]</scope>
    <source>
        <strain evidence="1 2">FBCC735</strain>
    </source>
</reference>
<comment type="caution">
    <text evidence="1">The sequence shown here is derived from an EMBL/GenBank/DDBJ whole genome shotgun (WGS) entry which is preliminary data.</text>
</comment>
<name>A0A1M2VNI4_TRAPU</name>
<dbReference type="EMBL" id="MNAD01000978">
    <property type="protein sequence ID" value="OJT09161.1"/>
    <property type="molecule type" value="Genomic_DNA"/>
</dbReference>
<sequence length="51" mass="6089">MLDCLEWRMERGSRLGYLQLCDLMNRDDSQLANDLDLLYFPDLKRGDRPLN</sequence>
<gene>
    <name evidence="1" type="ORF">TRAPUB_14371</name>
</gene>
<evidence type="ECO:0000313" key="1">
    <source>
        <dbReference type="EMBL" id="OJT09161.1"/>
    </source>
</evidence>
<accession>A0A1M2VNI4</accession>